<keyword evidence="2 5" id="KW-0812">Transmembrane</keyword>
<evidence type="ECO:0000313" key="8">
    <source>
        <dbReference type="Proteomes" id="UP000185469"/>
    </source>
</evidence>
<evidence type="ECO:0000259" key="6">
    <source>
        <dbReference type="Pfam" id="PF05154"/>
    </source>
</evidence>
<keyword evidence="8" id="KW-1185">Reference proteome</keyword>
<sequence>MQQVNVNVQAPMGPPKSKATAALLAFFLGGFGAHNFYLGYSLRGGLQLGLWVFSLVTILFGIGALGIFALGIWVFIEFILILMGSGGYETDAFGRPLV</sequence>
<evidence type="ECO:0000256" key="1">
    <source>
        <dbReference type="ARBA" id="ARBA00004141"/>
    </source>
</evidence>
<comment type="subcellular location">
    <subcellularLocation>
        <location evidence="1">Membrane</location>
        <topology evidence="1">Multi-pass membrane protein</topology>
    </subcellularLocation>
</comment>
<organism evidence="7 8">
    <name type="scientific">Corynebacterium sphenisci DSM 44792</name>
    <dbReference type="NCBI Taxonomy" id="1437874"/>
    <lineage>
        <taxon>Bacteria</taxon>
        <taxon>Bacillati</taxon>
        <taxon>Actinomycetota</taxon>
        <taxon>Actinomycetes</taxon>
        <taxon>Mycobacteriales</taxon>
        <taxon>Corynebacteriaceae</taxon>
        <taxon>Corynebacterium</taxon>
    </lineage>
</organism>
<dbReference type="STRING" id="1437874.CSPHI_11620"/>
<feature type="domain" description="TM2" evidence="6">
    <location>
        <begin position="15"/>
        <end position="65"/>
    </location>
</feature>
<reference evidence="7 8" key="1">
    <citation type="submission" date="2014-08" db="EMBL/GenBank/DDBJ databases">
        <title>Complete genome sequence of Corynebacterium sphenisci CECT 5990(T) (=DSM 44792(T)), isolated from healthy wild penguins.</title>
        <authorList>
            <person name="Ruckert C."/>
            <person name="Albersmeier A."/>
            <person name="Winkler A."/>
            <person name="Kalinowski J."/>
        </authorList>
    </citation>
    <scope>NUCLEOTIDE SEQUENCE [LARGE SCALE GENOMIC DNA]</scope>
    <source>
        <strain evidence="7 8">DSM 44792</strain>
    </source>
</reference>
<evidence type="ECO:0000256" key="3">
    <source>
        <dbReference type="ARBA" id="ARBA00022989"/>
    </source>
</evidence>
<proteinExistence type="predicted"/>
<keyword evidence="4 5" id="KW-0472">Membrane</keyword>
<feature type="transmembrane region" description="Helical" evidence="5">
    <location>
        <begin position="50"/>
        <end position="76"/>
    </location>
</feature>
<keyword evidence="3 5" id="KW-1133">Transmembrane helix</keyword>
<dbReference type="Proteomes" id="UP000185469">
    <property type="component" value="Chromosome"/>
</dbReference>
<dbReference type="InterPro" id="IPR007829">
    <property type="entry name" value="TM2"/>
</dbReference>
<dbReference type="KEGG" id="csph:CSPHI_11620"/>
<evidence type="ECO:0000256" key="2">
    <source>
        <dbReference type="ARBA" id="ARBA00022692"/>
    </source>
</evidence>
<dbReference type="EMBL" id="CP009248">
    <property type="protein sequence ID" value="APT91501.1"/>
    <property type="molecule type" value="Genomic_DNA"/>
</dbReference>
<dbReference type="GO" id="GO:0016020">
    <property type="term" value="C:membrane"/>
    <property type="evidence" value="ECO:0007669"/>
    <property type="project" value="UniProtKB-SubCell"/>
</dbReference>
<protein>
    <recommendedName>
        <fullName evidence="6">TM2 domain-containing protein</fullName>
    </recommendedName>
</protein>
<evidence type="ECO:0000256" key="5">
    <source>
        <dbReference type="SAM" id="Phobius"/>
    </source>
</evidence>
<evidence type="ECO:0000256" key="4">
    <source>
        <dbReference type="ARBA" id="ARBA00023136"/>
    </source>
</evidence>
<dbReference type="Pfam" id="PF05154">
    <property type="entry name" value="TM2"/>
    <property type="match status" value="1"/>
</dbReference>
<accession>A0A1L7D0M1</accession>
<feature type="transmembrane region" description="Helical" evidence="5">
    <location>
        <begin position="20"/>
        <end position="38"/>
    </location>
</feature>
<dbReference type="AlphaFoldDB" id="A0A1L7D0M1"/>
<gene>
    <name evidence="7" type="ORF">CSPHI_11620</name>
</gene>
<evidence type="ECO:0000313" key="7">
    <source>
        <dbReference type="EMBL" id="APT91501.1"/>
    </source>
</evidence>
<name>A0A1L7D0M1_9CORY</name>